<dbReference type="Gene3D" id="2.40.30.130">
    <property type="match status" value="1"/>
</dbReference>
<dbReference type="STRING" id="39488.ERS852450_00484"/>
<protein>
    <submittedName>
        <fullName evidence="6">Alanine-tRNA ligase</fullName>
        <ecNumber evidence="6">6.1.1.7</ecNumber>
    </submittedName>
</protein>
<dbReference type="GO" id="GO:0005524">
    <property type="term" value="F:ATP binding"/>
    <property type="evidence" value="ECO:0007669"/>
    <property type="project" value="InterPro"/>
</dbReference>
<dbReference type="InterPro" id="IPR003156">
    <property type="entry name" value="DHHA1_dom"/>
</dbReference>
<dbReference type="Gene3D" id="3.30.980.10">
    <property type="entry name" value="Threonyl-trna Synthetase, Chain A, domain 2"/>
    <property type="match status" value="1"/>
</dbReference>
<dbReference type="InterPro" id="IPR051335">
    <property type="entry name" value="Alanyl-tRNA_Editing_Enzymes"/>
</dbReference>
<dbReference type="InterPro" id="IPR018164">
    <property type="entry name" value="Ala-tRNA-synth_IIc_N"/>
</dbReference>
<dbReference type="InterPro" id="IPR009000">
    <property type="entry name" value="Transl_B-barrel_sf"/>
</dbReference>
<dbReference type="AlphaFoldDB" id="A0A285PUP6"/>
<accession>A0A285PUP6</accession>
<keyword evidence="7" id="KW-1185">Reference proteome</keyword>
<dbReference type="RefSeq" id="WP_096240907.1">
    <property type="nucleotide sequence ID" value="NZ_LT907978.1"/>
</dbReference>
<dbReference type="Proteomes" id="UP000217549">
    <property type="component" value="Chromosome I"/>
</dbReference>
<evidence type="ECO:0000256" key="2">
    <source>
        <dbReference type="ARBA" id="ARBA00004496"/>
    </source>
</evidence>
<dbReference type="EC" id="6.1.1.7" evidence="6"/>
<dbReference type="SMART" id="SM00863">
    <property type="entry name" value="tRNA_SAD"/>
    <property type="match status" value="1"/>
</dbReference>
<dbReference type="GO" id="GO:0006419">
    <property type="term" value="P:alanyl-tRNA aminoacylation"/>
    <property type="evidence" value="ECO:0007669"/>
    <property type="project" value="InterPro"/>
</dbReference>
<dbReference type="SUPFAM" id="SSF50447">
    <property type="entry name" value="Translation proteins"/>
    <property type="match status" value="1"/>
</dbReference>
<evidence type="ECO:0000256" key="1">
    <source>
        <dbReference type="ARBA" id="ARBA00001947"/>
    </source>
</evidence>
<gene>
    <name evidence="6" type="ORF">EHLA_2423</name>
</gene>
<dbReference type="Pfam" id="PF01411">
    <property type="entry name" value="tRNA-synt_2c"/>
    <property type="match status" value="1"/>
</dbReference>
<dbReference type="InterPro" id="IPR012947">
    <property type="entry name" value="tRNA_SAD"/>
</dbReference>
<dbReference type="EMBL" id="LT907978">
    <property type="protein sequence ID" value="SOB72977.1"/>
    <property type="molecule type" value="Genomic_DNA"/>
</dbReference>
<dbReference type="SUPFAM" id="SSF55186">
    <property type="entry name" value="ThrRS/AlaRS common domain"/>
    <property type="match status" value="1"/>
</dbReference>
<evidence type="ECO:0000313" key="6">
    <source>
        <dbReference type="EMBL" id="SOB72977.1"/>
    </source>
</evidence>
<dbReference type="PANTHER" id="PTHR43462:SF1">
    <property type="entry name" value="ALANYL-TRNA EDITING PROTEIN AARSD1"/>
    <property type="match status" value="1"/>
</dbReference>
<dbReference type="InterPro" id="IPR018165">
    <property type="entry name" value="Ala-tRNA-synth_IIc_core"/>
</dbReference>
<reference evidence="7" key="1">
    <citation type="submission" date="2017-09" db="EMBL/GenBank/DDBJ databases">
        <authorList>
            <person name="Shetty A S."/>
        </authorList>
    </citation>
    <scope>NUCLEOTIDE SEQUENCE [LARGE SCALE GENOMIC DNA]</scope>
</reference>
<dbReference type="InterPro" id="IPR018163">
    <property type="entry name" value="Thr/Ala-tRNA-synth_IIc_edit"/>
</dbReference>
<sequence>MKTRRLFYEDVYIQEFEAIVLSCEEKDGKYHVILNATAFYPEGGGQPADKGMIDNIPVADVQYIDGELCHIMESPLEEGAQVVGKIDWNWRFDLMQQHSGEHIVSGMIHEKYGYENVGFHMGEEIITIDLSGMLTWQQVQEIEKKVNYYIWMNQQVNIFYPDERQRKFIPYRSKKELTGEIRLVEFPGADLCACCGLHVTHASQIGLVKILSCKKFRDGVRMEMLSGKRALDYLSGSTEQNSQIAVSLSVKENETKEAVQRLLDEVYDLKGQLAQEKQKSFEAKAASFAGKGNVLLIEDTMEAAEVRKCTDSILNTCGGIAALFAGNDTDGYKYAIGERNGDIKELVKKVNKELNGRGGGKPFFAQGSVKAAGKQIKALFCDFISE</sequence>
<evidence type="ECO:0000256" key="4">
    <source>
        <dbReference type="ARBA" id="ARBA00022833"/>
    </source>
</evidence>
<dbReference type="GO" id="GO:0005737">
    <property type="term" value="C:cytoplasm"/>
    <property type="evidence" value="ECO:0007669"/>
    <property type="project" value="UniProtKB-SubCell"/>
</dbReference>
<dbReference type="Gene3D" id="3.10.310.40">
    <property type="match status" value="1"/>
</dbReference>
<dbReference type="Pfam" id="PF02272">
    <property type="entry name" value="DHHA1"/>
    <property type="match status" value="1"/>
</dbReference>
<evidence type="ECO:0000259" key="5">
    <source>
        <dbReference type="PROSITE" id="PS50860"/>
    </source>
</evidence>
<comment type="cofactor">
    <cofactor evidence="1">
        <name>Zn(2+)</name>
        <dbReference type="ChEBI" id="CHEBI:29105"/>
    </cofactor>
</comment>
<dbReference type="GO" id="GO:0002161">
    <property type="term" value="F:aminoacyl-tRNA deacylase activity"/>
    <property type="evidence" value="ECO:0007669"/>
    <property type="project" value="UniProtKB-ARBA"/>
</dbReference>
<dbReference type="GO" id="GO:0046872">
    <property type="term" value="F:metal ion binding"/>
    <property type="evidence" value="ECO:0007669"/>
    <property type="project" value="UniProtKB-KW"/>
</dbReference>
<dbReference type="GO" id="GO:0004813">
    <property type="term" value="F:alanine-tRNA ligase activity"/>
    <property type="evidence" value="ECO:0007669"/>
    <property type="project" value="UniProtKB-EC"/>
</dbReference>
<feature type="domain" description="Alanyl-transfer RNA synthetases family profile" evidence="5">
    <location>
        <begin position="1"/>
        <end position="236"/>
    </location>
</feature>
<dbReference type="PANTHER" id="PTHR43462">
    <property type="entry name" value="ALANYL-TRNA EDITING PROTEIN"/>
    <property type="match status" value="1"/>
</dbReference>
<evidence type="ECO:0000313" key="7">
    <source>
        <dbReference type="Proteomes" id="UP000217549"/>
    </source>
</evidence>
<dbReference type="PROSITE" id="PS50860">
    <property type="entry name" value="AA_TRNA_LIGASE_II_ALA"/>
    <property type="match status" value="1"/>
</dbReference>
<dbReference type="KEGG" id="ehl:EHLA_2423"/>
<proteinExistence type="predicted"/>
<organism evidence="6 7">
    <name type="scientific">Anaerobutyricum hallii</name>
    <dbReference type="NCBI Taxonomy" id="39488"/>
    <lineage>
        <taxon>Bacteria</taxon>
        <taxon>Bacillati</taxon>
        <taxon>Bacillota</taxon>
        <taxon>Clostridia</taxon>
        <taxon>Lachnospirales</taxon>
        <taxon>Lachnospiraceae</taxon>
        <taxon>Anaerobutyricum</taxon>
    </lineage>
</organism>
<keyword evidence="4" id="KW-0862">Zinc</keyword>
<evidence type="ECO:0000256" key="3">
    <source>
        <dbReference type="ARBA" id="ARBA00022723"/>
    </source>
</evidence>
<dbReference type="Pfam" id="PF07973">
    <property type="entry name" value="tRNA_SAD"/>
    <property type="match status" value="1"/>
</dbReference>
<keyword evidence="3" id="KW-0479">Metal-binding</keyword>
<keyword evidence="6" id="KW-0436">Ligase</keyword>
<dbReference type="GO" id="GO:0003676">
    <property type="term" value="F:nucleic acid binding"/>
    <property type="evidence" value="ECO:0007669"/>
    <property type="project" value="InterPro"/>
</dbReference>
<name>A0A285PUP6_9FIRM</name>
<comment type="subcellular location">
    <subcellularLocation>
        <location evidence="2">Cytoplasm</location>
    </subcellularLocation>
</comment>